<dbReference type="PANTHER" id="PTHR31423:SF3">
    <property type="entry name" value="PROLYL-TRNA SYNTHETASE ASSOCIATED DOMAIN-CONTAINING PROTEIN 1-RELATED"/>
    <property type="match status" value="1"/>
</dbReference>
<evidence type="ECO:0000259" key="2">
    <source>
        <dbReference type="Pfam" id="PF04073"/>
    </source>
</evidence>
<feature type="domain" description="YbaK/aminoacyl-tRNA synthetase-associated" evidence="2">
    <location>
        <begin position="20"/>
        <end position="146"/>
    </location>
</feature>
<sequence length="163" mass="18393">MTNIYEILEHHVIPYERTDHPPVYTIEEADRLVPALPGAKTKNLFLRDNKGKRHFLVVVNGDTTVDLKRLHTVIDSTRVSFASADRLKRHLDLEPGAVSMLAVVNDAAHQVELIIDKRLWEADAFQCHPLVNTSTLVLSRQGLEKLFDVTGHTPLLVNVPEHP</sequence>
<comment type="caution">
    <text evidence="3">The sequence shown here is derived from an EMBL/GenBank/DDBJ whole genome shotgun (WGS) entry which is preliminary data.</text>
</comment>
<dbReference type="GO" id="GO:0002161">
    <property type="term" value="F:aminoacyl-tRNA deacylase activity"/>
    <property type="evidence" value="ECO:0007669"/>
    <property type="project" value="InterPro"/>
</dbReference>
<gene>
    <name evidence="3" type="ORF">dsmv_2995</name>
</gene>
<name>S7UUQ1_DESML</name>
<evidence type="ECO:0000256" key="1">
    <source>
        <dbReference type="ARBA" id="ARBA00010201"/>
    </source>
</evidence>
<keyword evidence="3" id="KW-0436">Ligase</keyword>
<evidence type="ECO:0000313" key="4">
    <source>
        <dbReference type="Proteomes" id="UP000014977"/>
    </source>
</evidence>
<dbReference type="GO" id="GO:0004812">
    <property type="term" value="F:aminoacyl-tRNA ligase activity"/>
    <property type="evidence" value="ECO:0007669"/>
    <property type="project" value="UniProtKB-KW"/>
</dbReference>
<dbReference type="AlphaFoldDB" id="S7UUQ1"/>
<dbReference type="EMBL" id="ATHJ01000099">
    <property type="protein sequence ID" value="EPR37784.1"/>
    <property type="molecule type" value="Genomic_DNA"/>
</dbReference>
<dbReference type="PATRIC" id="fig|1121405.3.peg.3075"/>
<dbReference type="RefSeq" id="WP_020878062.1">
    <property type="nucleotide sequence ID" value="NZ_FUWN01000011.1"/>
</dbReference>
<dbReference type="InterPro" id="IPR007214">
    <property type="entry name" value="YbaK/aa-tRNA-synth-assoc-dom"/>
</dbReference>
<evidence type="ECO:0000313" key="3">
    <source>
        <dbReference type="EMBL" id="EPR37784.1"/>
    </source>
</evidence>
<dbReference type="CDD" id="cd04335">
    <property type="entry name" value="PrdX_deacylase"/>
    <property type="match status" value="1"/>
</dbReference>
<dbReference type="Pfam" id="PF04073">
    <property type="entry name" value="tRNA_edit"/>
    <property type="match status" value="1"/>
</dbReference>
<proteinExistence type="inferred from homology"/>
<dbReference type="SUPFAM" id="SSF55826">
    <property type="entry name" value="YbaK/ProRS associated domain"/>
    <property type="match status" value="1"/>
</dbReference>
<protein>
    <submittedName>
        <fullName evidence="3">YbaK/prolyl-tRNA synthetase associated region</fullName>
    </submittedName>
</protein>
<keyword evidence="3" id="KW-0030">Aminoacyl-tRNA synthetase</keyword>
<dbReference type="eggNOG" id="COG3760">
    <property type="taxonomic scope" value="Bacteria"/>
</dbReference>
<reference evidence="3 4" key="1">
    <citation type="journal article" date="2013" name="Genome Announc.">
        <title>Draft genome sequences for three mercury-methylating, sulfate-reducing bacteria.</title>
        <authorList>
            <person name="Brown S.D."/>
            <person name="Hurt R.A.Jr."/>
            <person name="Gilmour C.C."/>
            <person name="Elias D.A."/>
        </authorList>
    </citation>
    <scope>NUCLEOTIDE SEQUENCE [LARGE SCALE GENOMIC DNA]</scope>
    <source>
        <strain evidence="3 4">DSM 2059</strain>
    </source>
</reference>
<comment type="similarity">
    <text evidence="1">Belongs to the PRORSD1 family.</text>
</comment>
<dbReference type="STRING" id="897.B2D07_07420"/>
<dbReference type="FunFam" id="3.90.960.10:FF:000005">
    <property type="entry name" value="Putative prolyl-tRNA synthetase"/>
    <property type="match status" value="1"/>
</dbReference>
<dbReference type="InterPro" id="IPR040285">
    <property type="entry name" value="ProX/PRXD1"/>
</dbReference>
<dbReference type="InterPro" id="IPR036754">
    <property type="entry name" value="YbaK/aa-tRNA-synt-asso_dom_sf"/>
</dbReference>
<dbReference type="Gene3D" id="3.90.960.10">
    <property type="entry name" value="YbaK/aminoacyl-tRNA synthetase-associated domain"/>
    <property type="match status" value="1"/>
</dbReference>
<organism evidence="3 4">
    <name type="scientific">Desulfococcus multivorans DSM 2059</name>
    <dbReference type="NCBI Taxonomy" id="1121405"/>
    <lineage>
        <taxon>Bacteria</taxon>
        <taxon>Pseudomonadati</taxon>
        <taxon>Thermodesulfobacteriota</taxon>
        <taxon>Desulfobacteria</taxon>
        <taxon>Desulfobacterales</taxon>
        <taxon>Desulfococcaceae</taxon>
        <taxon>Desulfococcus</taxon>
    </lineage>
</organism>
<keyword evidence="4" id="KW-1185">Reference proteome</keyword>
<dbReference type="PANTHER" id="PTHR31423">
    <property type="entry name" value="YBAK DOMAIN-CONTAINING PROTEIN"/>
    <property type="match status" value="1"/>
</dbReference>
<dbReference type="Proteomes" id="UP000014977">
    <property type="component" value="Unassembled WGS sequence"/>
</dbReference>
<accession>S7UUQ1</accession>